<dbReference type="Gene3D" id="3.60.10.10">
    <property type="entry name" value="Endonuclease/exonuclease/phosphatase"/>
    <property type="match status" value="1"/>
</dbReference>
<dbReference type="PANTHER" id="PTHR33710">
    <property type="entry name" value="BNAC02G09200D PROTEIN"/>
    <property type="match status" value="1"/>
</dbReference>
<dbReference type="InterPro" id="IPR036691">
    <property type="entry name" value="Endo/exonu/phosph_ase_sf"/>
</dbReference>
<keyword evidence="1" id="KW-1185">Reference proteome</keyword>
<dbReference type="GeneID" id="140005613"/>
<name>A0ABM4U614_COFAR</name>
<evidence type="ECO:0008006" key="3">
    <source>
        <dbReference type="Google" id="ProtNLM"/>
    </source>
</evidence>
<gene>
    <name evidence="2" type="primary">LOC140005613</name>
</gene>
<accession>A0ABM4U614</accession>
<dbReference type="RefSeq" id="XP_071902725.1">
    <property type="nucleotide sequence ID" value="XM_072046624.1"/>
</dbReference>
<organism evidence="1 2">
    <name type="scientific">Coffea arabica</name>
    <name type="common">Arabian coffee</name>
    <dbReference type="NCBI Taxonomy" id="13443"/>
    <lineage>
        <taxon>Eukaryota</taxon>
        <taxon>Viridiplantae</taxon>
        <taxon>Streptophyta</taxon>
        <taxon>Embryophyta</taxon>
        <taxon>Tracheophyta</taxon>
        <taxon>Spermatophyta</taxon>
        <taxon>Magnoliopsida</taxon>
        <taxon>eudicotyledons</taxon>
        <taxon>Gunneridae</taxon>
        <taxon>Pentapetalae</taxon>
        <taxon>asterids</taxon>
        <taxon>lamiids</taxon>
        <taxon>Gentianales</taxon>
        <taxon>Rubiaceae</taxon>
        <taxon>Ixoroideae</taxon>
        <taxon>Gardenieae complex</taxon>
        <taxon>Bertiereae - Coffeeae clade</taxon>
        <taxon>Coffeeae</taxon>
        <taxon>Coffea</taxon>
    </lineage>
</organism>
<protein>
    <recommendedName>
        <fullName evidence="3">Endonuclease/exonuclease/phosphatase domain-containing protein</fullName>
    </recommendedName>
</protein>
<dbReference type="PANTHER" id="PTHR33710:SF71">
    <property type="entry name" value="ENDONUCLEASE_EXONUCLEASE_PHOSPHATASE DOMAIN-CONTAINING PROTEIN"/>
    <property type="match status" value="1"/>
</dbReference>
<sequence length="323" mass="37248">MAGHDNWTETVNASFIYAKCSKAERQTLWSELSSIARSITRLWLVGGDFNVISTLAEYTGRAPQDLGAISDFNTAISNCRLQELSYTGSSYTWSGIRAGTRIWKRLEKTLVNQQWLDFLPNTSVQHLNHTSSDHSPLLVSMRPASASVPKSFKFQTFWISNPGFISTVQSNWELSTQGYGMYRLAFKLKRLKTWLRHWSKHQFGDIFQAARQHEIEVQQKEVLYEANPTEEAREALHCAPGRLLQSLRVQEEYWRQKARLQWLKDGDCNTRFFHASVREKRTKLAIHRIKDGEEAWVDDEEQIAREAVDFFQRLLTAEEVGGG</sequence>
<reference evidence="2" key="1">
    <citation type="submission" date="2025-08" db="UniProtKB">
        <authorList>
            <consortium name="RefSeq"/>
        </authorList>
    </citation>
    <scope>IDENTIFICATION</scope>
    <source>
        <tissue evidence="2">Leaves</tissue>
    </source>
</reference>
<dbReference type="Proteomes" id="UP001652660">
    <property type="component" value="Chromosome 4e"/>
</dbReference>
<evidence type="ECO:0000313" key="2">
    <source>
        <dbReference type="RefSeq" id="XP_071902725.1"/>
    </source>
</evidence>
<evidence type="ECO:0000313" key="1">
    <source>
        <dbReference type="Proteomes" id="UP001652660"/>
    </source>
</evidence>
<dbReference type="SUPFAM" id="SSF56219">
    <property type="entry name" value="DNase I-like"/>
    <property type="match status" value="1"/>
</dbReference>
<proteinExistence type="predicted"/>